<feature type="domain" description="Cadherin" evidence="16">
    <location>
        <begin position="457"/>
        <end position="566"/>
    </location>
</feature>
<evidence type="ECO:0000313" key="18">
    <source>
        <dbReference type="RefSeq" id="XP_031753900.1"/>
    </source>
</evidence>
<keyword evidence="10 15" id="KW-0472">Membrane</keyword>
<dbReference type="AGR" id="Xenbase:XB-GENE-5929299"/>
<evidence type="ECO:0000256" key="11">
    <source>
        <dbReference type="ARBA" id="ARBA00023180"/>
    </source>
</evidence>
<dbReference type="FunFam" id="2.60.40.60:FF:000001">
    <property type="entry name" value="Protocadherin alpha 2"/>
    <property type="match status" value="1"/>
</dbReference>
<dbReference type="Pfam" id="PF15974">
    <property type="entry name" value="Cadherin_tail"/>
    <property type="match status" value="1"/>
</dbReference>
<keyword evidence="7 13" id="KW-0106">Calcium</keyword>
<evidence type="ECO:0000256" key="2">
    <source>
        <dbReference type="ARBA" id="ARBA00004251"/>
    </source>
</evidence>
<evidence type="ECO:0000256" key="10">
    <source>
        <dbReference type="ARBA" id="ARBA00023136"/>
    </source>
</evidence>
<name>A0A8J1JA52_XENTR</name>
<dbReference type="InterPro" id="IPR031904">
    <property type="entry name" value="Cadherin_CBD"/>
</dbReference>
<keyword evidence="4 15" id="KW-0812">Transmembrane</keyword>
<dbReference type="InterPro" id="IPR015919">
    <property type="entry name" value="Cadherin-like_sf"/>
</dbReference>
<dbReference type="FunFam" id="2.60.40.60:FF:000006">
    <property type="entry name" value="Protocadherin alpha 2"/>
    <property type="match status" value="1"/>
</dbReference>
<dbReference type="Proteomes" id="UP000008143">
    <property type="component" value="Chromosome 3"/>
</dbReference>
<feature type="domain" description="Cadherin" evidence="16">
    <location>
        <begin position="67"/>
        <end position="137"/>
    </location>
</feature>
<dbReference type="GO" id="GO:0005509">
    <property type="term" value="F:calcium ion binding"/>
    <property type="evidence" value="ECO:0007669"/>
    <property type="project" value="UniProtKB-UniRule"/>
</dbReference>
<dbReference type="PANTHER" id="PTHR24028:SF332">
    <property type="entry name" value="PROTOCADHERIN GAMMA-B5"/>
    <property type="match status" value="1"/>
</dbReference>
<dbReference type="AlphaFoldDB" id="A0A8J1JA52"/>
<feature type="region of interest" description="Disordered" evidence="14">
    <location>
        <begin position="814"/>
        <end position="838"/>
    </location>
</feature>
<dbReference type="Pfam" id="PF00028">
    <property type="entry name" value="Cadherin"/>
    <property type="match status" value="5"/>
</dbReference>
<evidence type="ECO:0000313" key="19">
    <source>
        <dbReference type="Xenbase" id="XB-GENE-5929299"/>
    </source>
</evidence>
<evidence type="ECO:0000256" key="15">
    <source>
        <dbReference type="SAM" id="Phobius"/>
    </source>
</evidence>
<proteinExistence type="predicted"/>
<dbReference type="InterPro" id="IPR050174">
    <property type="entry name" value="Protocadherin/Cadherin-CA"/>
</dbReference>
<keyword evidence="11" id="KW-0325">Glycoprotein</keyword>
<organism evidence="17 18">
    <name type="scientific">Xenopus tropicalis</name>
    <name type="common">Western clawed frog</name>
    <name type="synonym">Silurana tropicalis</name>
    <dbReference type="NCBI Taxonomy" id="8364"/>
    <lineage>
        <taxon>Eukaryota</taxon>
        <taxon>Metazoa</taxon>
        <taxon>Chordata</taxon>
        <taxon>Craniata</taxon>
        <taxon>Vertebrata</taxon>
        <taxon>Euteleostomi</taxon>
        <taxon>Amphibia</taxon>
        <taxon>Batrachia</taxon>
        <taxon>Anura</taxon>
        <taxon>Pipoidea</taxon>
        <taxon>Pipidae</taxon>
        <taxon>Xenopodinae</taxon>
        <taxon>Xenopus</taxon>
        <taxon>Silurana</taxon>
    </lineage>
</organism>
<evidence type="ECO:0000256" key="9">
    <source>
        <dbReference type="ARBA" id="ARBA00022989"/>
    </source>
</evidence>
<dbReference type="CDD" id="cd11304">
    <property type="entry name" value="Cadherin_repeat"/>
    <property type="match status" value="6"/>
</dbReference>
<sequence length="928" mass="102468">MGKSMIKYRVTKRTIRWQVIFCFFLFLCESVICQLQYSIYEEQRLGYVIGNIANDLGVSAEELSSRKFHIVSRSKKQYLNVHLENGDLYVADRIDREPLCEMQQNCFLNIEAVMESPLHFYTINVEIQDVNDNAPSFSKDIFDVGISESAALGAHFALGSAKDPDLGNNSIQSYKLSANDYFGLLEKVNMDGRKYPELVLEKPLDREKKNSSVLILSAFDGGTPSKTGTSLIKIAIIDVNDHHPLFNKDTYRVTVSENAPLGFLVVNLHATDADEGSYAQITYSVNDIPENAHDLFSINPVNGSIQITGKLDYEVATKYEMTIEAKDGGGLVSYCKLLIQVSDVNDNAPDILITSFSDTIPEDSPVGTVIALVNLDDLDSGENGEVVGQISESLPFHLISSSGNYYKLVTSMDLDRETTSEYNITIKAEDKGSPQLTNNKTIRLILTDVNDNAPVFDKMDYVAYIQENNPSGNSFYRVHATDFDINENGKVVYMILTDNIEDIPISSYVSINTVSGVLYAQCSFDYEKLREFYIQVMAKDSGSPSRSANATVKICITDQNDNAPKILYPSQDSEAASVFEFIPHFSTKGYLVTKVVAVDADSGHNAWLSYHLLQVPDPSFLIIGQNTGEIRITRDLQETDALRQRIVVMVKDNGYPMLSSTVTLNLVVAENFQQVLPEITNQHIETESSSNATFYLVISIALISILFIFTVILAVISKCRKQSSPTALHPLSRDLYPQVALRCPSVFSDGTLPFPYTYDVCVTLDSRQNEVAYLKPVQNVPTDNLIDTDDSVSANDPPKDNLISASIAQQAQPNADWRFSQAAQKPGPSGAQPTEEAGVWPNNQFETERLQAMILASANEAAEGTSGLGGGTGTMGLSARYGPQFTLQHVPDYRQNVYIPGSTLTPTNGAGKREGKGNKKKSSKKDKK</sequence>
<feature type="transmembrane region" description="Helical" evidence="15">
    <location>
        <begin position="694"/>
        <end position="716"/>
    </location>
</feature>
<dbReference type="FunFam" id="2.60.40.60:FF:000004">
    <property type="entry name" value="Protocadherin 1 gamma 2"/>
    <property type="match status" value="1"/>
</dbReference>
<dbReference type="InterPro" id="IPR032455">
    <property type="entry name" value="Cadherin_C"/>
</dbReference>
<dbReference type="GO" id="GO:0007156">
    <property type="term" value="P:homophilic cell adhesion via plasma membrane adhesion molecules"/>
    <property type="evidence" value="ECO:0007669"/>
    <property type="project" value="InterPro"/>
</dbReference>
<dbReference type="CTD" id="56105"/>
<evidence type="ECO:0000256" key="5">
    <source>
        <dbReference type="ARBA" id="ARBA00022729"/>
    </source>
</evidence>
<dbReference type="Pfam" id="PF08266">
    <property type="entry name" value="Cadherin_2"/>
    <property type="match status" value="1"/>
</dbReference>
<dbReference type="SUPFAM" id="SSF49313">
    <property type="entry name" value="Cadherin-like"/>
    <property type="match status" value="6"/>
</dbReference>
<evidence type="ECO:0000313" key="17">
    <source>
        <dbReference type="Proteomes" id="UP000008143"/>
    </source>
</evidence>
<dbReference type="Xenbase" id="XB-GENE-5929299">
    <property type="gene designation" value="pcdhga11"/>
</dbReference>
<evidence type="ECO:0000256" key="1">
    <source>
        <dbReference type="ARBA" id="ARBA00003436"/>
    </source>
</evidence>
<feature type="compositionally biased region" description="Basic residues" evidence="14">
    <location>
        <begin position="918"/>
        <end position="928"/>
    </location>
</feature>
<dbReference type="SMART" id="SM00112">
    <property type="entry name" value="CA"/>
    <property type="match status" value="6"/>
</dbReference>
<dbReference type="RefSeq" id="XP_031753900.1">
    <property type="nucleotide sequence ID" value="XM_031898040.1"/>
</dbReference>
<keyword evidence="3" id="KW-1003">Cell membrane</keyword>
<evidence type="ECO:0000256" key="8">
    <source>
        <dbReference type="ARBA" id="ARBA00022889"/>
    </source>
</evidence>
<dbReference type="PROSITE" id="PS00232">
    <property type="entry name" value="CADHERIN_1"/>
    <property type="match status" value="4"/>
</dbReference>
<comment type="subcellular location">
    <subcellularLocation>
        <location evidence="2">Cell membrane</location>
        <topology evidence="2">Single-pass type I membrane protein</topology>
    </subcellularLocation>
</comment>
<feature type="region of interest" description="Disordered" evidence="14">
    <location>
        <begin position="897"/>
        <end position="928"/>
    </location>
</feature>
<evidence type="ECO:0000256" key="12">
    <source>
        <dbReference type="ARBA" id="ARBA00074462"/>
    </source>
</evidence>
<accession>A0A8J1JA52</accession>
<evidence type="ECO:0000256" key="7">
    <source>
        <dbReference type="ARBA" id="ARBA00022837"/>
    </source>
</evidence>
<dbReference type="GO" id="GO:0005886">
    <property type="term" value="C:plasma membrane"/>
    <property type="evidence" value="ECO:0007669"/>
    <property type="project" value="UniProtKB-SubCell"/>
</dbReference>
<keyword evidence="8" id="KW-0130">Cell adhesion</keyword>
<dbReference type="PANTHER" id="PTHR24028">
    <property type="entry name" value="CADHERIN-87A"/>
    <property type="match status" value="1"/>
</dbReference>
<dbReference type="PRINTS" id="PR00205">
    <property type="entry name" value="CADHERIN"/>
</dbReference>
<feature type="domain" description="Cadherin" evidence="16">
    <location>
        <begin position="247"/>
        <end position="351"/>
    </location>
</feature>
<evidence type="ECO:0000259" key="16">
    <source>
        <dbReference type="PROSITE" id="PS50268"/>
    </source>
</evidence>
<evidence type="ECO:0000256" key="3">
    <source>
        <dbReference type="ARBA" id="ARBA00022475"/>
    </source>
</evidence>
<keyword evidence="6" id="KW-0677">Repeat</keyword>
<keyword evidence="9 15" id="KW-1133">Transmembrane helix</keyword>
<dbReference type="InterPro" id="IPR002126">
    <property type="entry name" value="Cadherin-like_dom"/>
</dbReference>
<dbReference type="FunFam" id="2.60.40.60:FF:000002">
    <property type="entry name" value="Protocadherin alpha 2"/>
    <property type="match status" value="1"/>
</dbReference>
<keyword evidence="5" id="KW-0732">Signal</keyword>
<evidence type="ECO:0000256" key="6">
    <source>
        <dbReference type="ARBA" id="ARBA00022737"/>
    </source>
</evidence>
<dbReference type="Pfam" id="PF16492">
    <property type="entry name" value="Cadherin_C_2"/>
    <property type="match status" value="1"/>
</dbReference>
<feature type="domain" description="Cadherin" evidence="16">
    <location>
        <begin position="589"/>
        <end position="679"/>
    </location>
</feature>
<feature type="domain" description="Cadherin" evidence="16">
    <location>
        <begin position="352"/>
        <end position="456"/>
    </location>
</feature>
<gene>
    <name evidence="18 19" type="primary">pcdhga11</name>
</gene>
<dbReference type="InterPro" id="IPR020894">
    <property type="entry name" value="Cadherin_CS"/>
</dbReference>
<keyword evidence="17" id="KW-1185">Reference proteome</keyword>
<evidence type="ECO:0000256" key="14">
    <source>
        <dbReference type="SAM" id="MobiDB-lite"/>
    </source>
</evidence>
<dbReference type="GeneID" id="779824"/>
<comment type="function">
    <text evidence="1">Potential calcium-dependent cell-adhesion protein. May be involved in the establishment and maintenance of specific neuronal connections in the brain.</text>
</comment>
<reference evidence="18" key="1">
    <citation type="submission" date="2025-08" db="UniProtKB">
        <authorList>
            <consortium name="RefSeq"/>
        </authorList>
    </citation>
    <scope>IDENTIFICATION</scope>
    <source>
        <strain evidence="18">Nigerian</strain>
        <tissue evidence="18">Liver and blood</tissue>
    </source>
</reference>
<dbReference type="Gene3D" id="2.60.40.60">
    <property type="entry name" value="Cadherins"/>
    <property type="match status" value="6"/>
</dbReference>
<dbReference type="PROSITE" id="PS50268">
    <property type="entry name" value="CADHERIN_2"/>
    <property type="match status" value="6"/>
</dbReference>
<dbReference type="FunFam" id="2.60.40.60:FF:000185">
    <property type="entry name" value="Protocadherin 2 alpha c"/>
    <property type="match status" value="1"/>
</dbReference>
<evidence type="ECO:0000256" key="4">
    <source>
        <dbReference type="ARBA" id="ARBA00022692"/>
    </source>
</evidence>
<dbReference type="InterPro" id="IPR013164">
    <property type="entry name" value="Cadherin_N"/>
</dbReference>
<dbReference type="FunFam" id="2.60.40.60:FF:000007">
    <property type="entry name" value="Protocadherin alpha 2"/>
    <property type="match status" value="1"/>
</dbReference>
<feature type="domain" description="Cadherin" evidence="16">
    <location>
        <begin position="138"/>
        <end position="246"/>
    </location>
</feature>
<protein>
    <recommendedName>
        <fullName evidence="12">Protocadherin gamma-C3</fullName>
    </recommendedName>
</protein>
<evidence type="ECO:0000256" key="13">
    <source>
        <dbReference type="PROSITE-ProRule" id="PRU00043"/>
    </source>
</evidence>